<dbReference type="Proteomes" id="UP000599024">
    <property type="component" value="Unassembled WGS sequence"/>
</dbReference>
<accession>A0A8J6TCS2</accession>
<dbReference type="AlphaFoldDB" id="A0A8J6TCS2"/>
<dbReference type="NCBIfam" id="NF040920">
    <property type="entry name" value="CD1871A_fam"/>
    <property type="match status" value="1"/>
</dbReference>
<protein>
    <submittedName>
        <fullName evidence="1">Uncharacterized protein</fullName>
    </submittedName>
</protein>
<reference evidence="1 2" key="1">
    <citation type="submission" date="2020-08" db="EMBL/GenBank/DDBJ databases">
        <title>Bridging the membrane lipid divide: bacteria of the FCB group superphylum have the potential to synthesize archaeal ether lipids.</title>
        <authorList>
            <person name="Villanueva L."/>
            <person name="Von Meijenfeldt F.A.B."/>
            <person name="Westbye A.B."/>
            <person name="Yadav S."/>
            <person name="Hopmans E.C."/>
            <person name="Dutilh B.E."/>
            <person name="Sinninghe Damste J.S."/>
        </authorList>
    </citation>
    <scope>NUCLEOTIDE SEQUENCE [LARGE SCALE GENOMIC DNA]</scope>
    <source>
        <strain evidence="1">NIOZ-UU81</strain>
    </source>
</reference>
<comment type="caution">
    <text evidence="1">The sequence shown here is derived from an EMBL/GenBank/DDBJ whole genome shotgun (WGS) entry which is preliminary data.</text>
</comment>
<dbReference type="InterPro" id="IPR047708">
    <property type="entry name" value="CD1871A-like"/>
</dbReference>
<sequence>MNKNKKYQRLWLLPLIVSLVLFLIGINVNEPQRVLEQSWNICLSCIGIG</sequence>
<organism evidence="1 2">
    <name type="scientific">Candidatus Desulfatifera sulfidica</name>
    <dbReference type="NCBI Taxonomy" id="2841691"/>
    <lineage>
        <taxon>Bacteria</taxon>
        <taxon>Pseudomonadati</taxon>
        <taxon>Thermodesulfobacteriota</taxon>
        <taxon>Desulfobulbia</taxon>
        <taxon>Desulfobulbales</taxon>
        <taxon>Desulfobulbaceae</taxon>
        <taxon>Candidatus Desulfatifera</taxon>
    </lineage>
</organism>
<dbReference type="EMBL" id="JACNLK010000059">
    <property type="protein sequence ID" value="MBC8208885.1"/>
    <property type="molecule type" value="Genomic_DNA"/>
</dbReference>
<gene>
    <name evidence="1" type="ORF">H8E79_06945</name>
</gene>
<proteinExistence type="predicted"/>
<evidence type="ECO:0000313" key="1">
    <source>
        <dbReference type="EMBL" id="MBC8208885.1"/>
    </source>
</evidence>
<name>A0A8J6TCS2_9BACT</name>
<evidence type="ECO:0000313" key="2">
    <source>
        <dbReference type="Proteomes" id="UP000599024"/>
    </source>
</evidence>